<sequence length="166" mass="18134">MKTRLVPCITFIFIAASLVGCSTRPNSTLSDNKEIILRSEAELWSRGNLAVADELYSADFICHFVGGTEWKGIQGIKGEVSGHRAAFPDWNEKVDDIIAEGDRVVIRFTSTGTQRGEFAGMAPNGQKVTIHEAAIYKVVAGKIVEQWGFPDSQSLMQQLMSPATGK</sequence>
<dbReference type="PANTHER" id="PTHR38436">
    <property type="entry name" value="POLYKETIDE CYCLASE SNOAL-LIKE DOMAIN"/>
    <property type="match status" value="1"/>
</dbReference>
<comment type="caution">
    <text evidence="1">The sequence shown here is derived from an EMBL/GenBank/DDBJ whole genome shotgun (WGS) entry which is preliminary data.</text>
</comment>
<dbReference type="GO" id="GO:0030638">
    <property type="term" value="P:polyketide metabolic process"/>
    <property type="evidence" value="ECO:0007669"/>
    <property type="project" value="InterPro"/>
</dbReference>
<dbReference type="Proteomes" id="UP000569092">
    <property type="component" value="Unassembled WGS sequence"/>
</dbReference>
<protein>
    <submittedName>
        <fullName evidence="1">Ester cyclase</fullName>
    </submittedName>
</protein>
<dbReference type="AlphaFoldDB" id="A0A7W8N355"/>
<proteinExistence type="predicted"/>
<evidence type="ECO:0000313" key="1">
    <source>
        <dbReference type="EMBL" id="MBB5344117.1"/>
    </source>
</evidence>
<gene>
    <name evidence="1" type="ORF">HDF10_002096</name>
</gene>
<reference evidence="1 2" key="1">
    <citation type="submission" date="2020-08" db="EMBL/GenBank/DDBJ databases">
        <title>Genomic Encyclopedia of Type Strains, Phase IV (KMG-V): Genome sequencing to study the core and pangenomes of soil and plant-associated prokaryotes.</title>
        <authorList>
            <person name="Whitman W."/>
        </authorList>
    </citation>
    <scope>NUCLEOTIDE SEQUENCE [LARGE SCALE GENOMIC DNA]</scope>
    <source>
        <strain evidence="1 2">M8US30</strain>
    </source>
</reference>
<dbReference type="EMBL" id="JACHDZ010000003">
    <property type="protein sequence ID" value="MBB5344117.1"/>
    <property type="molecule type" value="Genomic_DNA"/>
</dbReference>
<evidence type="ECO:0000313" key="2">
    <source>
        <dbReference type="Proteomes" id="UP000569092"/>
    </source>
</evidence>
<dbReference type="PROSITE" id="PS51257">
    <property type="entry name" value="PROKAR_LIPOPROTEIN"/>
    <property type="match status" value="1"/>
</dbReference>
<dbReference type="InterPro" id="IPR032710">
    <property type="entry name" value="NTF2-like_dom_sf"/>
</dbReference>
<accession>A0A7W8N355</accession>
<dbReference type="PANTHER" id="PTHR38436:SF1">
    <property type="entry name" value="ESTER CYCLASE"/>
    <property type="match status" value="1"/>
</dbReference>
<dbReference type="InterPro" id="IPR009959">
    <property type="entry name" value="Cyclase_SnoaL-like"/>
</dbReference>
<name>A0A7W8N355_9BACT</name>
<dbReference type="Gene3D" id="3.10.450.50">
    <property type="match status" value="1"/>
</dbReference>
<organism evidence="1 2">
    <name type="scientific">Tunturiibacter lichenicola</name>
    <dbReference type="NCBI Taxonomy" id="2051959"/>
    <lineage>
        <taxon>Bacteria</taxon>
        <taxon>Pseudomonadati</taxon>
        <taxon>Acidobacteriota</taxon>
        <taxon>Terriglobia</taxon>
        <taxon>Terriglobales</taxon>
        <taxon>Acidobacteriaceae</taxon>
        <taxon>Tunturiibacter</taxon>
    </lineage>
</organism>
<dbReference type="Pfam" id="PF07366">
    <property type="entry name" value="SnoaL"/>
    <property type="match status" value="1"/>
</dbReference>
<dbReference type="SUPFAM" id="SSF54427">
    <property type="entry name" value="NTF2-like"/>
    <property type="match status" value="1"/>
</dbReference>